<dbReference type="GO" id="GO:0004497">
    <property type="term" value="F:monooxygenase activity"/>
    <property type="evidence" value="ECO:0007669"/>
    <property type="project" value="UniProtKB-KW"/>
</dbReference>
<gene>
    <name evidence="13" type="ORF">G7Z17_g1549</name>
</gene>
<accession>A0A9P5HEQ2</accession>
<comment type="similarity">
    <text evidence="3">Belongs to the cytochrome P450 family.</text>
</comment>
<dbReference type="Pfam" id="PF11905">
    <property type="entry name" value="DUF3425"/>
    <property type="match status" value="1"/>
</dbReference>
<evidence type="ECO:0000256" key="1">
    <source>
        <dbReference type="ARBA" id="ARBA00001971"/>
    </source>
</evidence>
<dbReference type="PANTHER" id="PTHR24305:SF112">
    <property type="entry name" value="L-ORNITHINE-N5-MONOOXYGENASE (EUROFUNG)"/>
    <property type="match status" value="1"/>
</dbReference>
<dbReference type="OrthoDB" id="5086080at2759"/>
<evidence type="ECO:0000256" key="11">
    <source>
        <dbReference type="ARBA" id="ARBA00023136"/>
    </source>
</evidence>
<organism evidence="13 14">
    <name type="scientific">Cylindrodendrum hubeiense</name>
    <dbReference type="NCBI Taxonomy" id="595255"/>
    <lineage>
        <taxon>Eukaryota</taxon>
        <taxon>Fungi</taxon>
        <taxon>Dikarya</taxon>
        <taxon>Ascomycota</taxon>
        <taxon>Pezizomycotina</taxon>
        <taxon>Sordariomycetes</taxon>
        <taxon>Hypocreomycetidae</taxon>
        <taxon>Hypocreales</taxon>
        <taxon>Nectriaceae</taxon>
        <taxon>Cylindrodendrum</taxon>
    </lineage>
</organism>
<keyword evidence="4" id="KW-0349">Heme</keyword>
<evidence type="ECO:0000256" key="4">
    <source>
        <dbReference type="ARBA" id="ARBA00022617"/>
    </source>
</evidence>
<evidence type="ECO:0000256" key="6">
    <source>
        <dbReference type="ARBA" id="ARBA00022723"/>
    </source>
</evidence>
<dbReference type="CDD" id="cd14688">
    <property type="entry name" value="bZIP_YAP"/>
    <property type="match status" value="1"/>
</dbReference>
<comment type="caution">
    <text evidence="13">The sequence shown here is derived from an EMBL/GenBank/DDBJ whole genome shotgun (WGS) entry which is preliminary data.</text>
</comment>
<dbReference type="EMBL" id="JAANBB010000013">
    <property type="protein sequence ID" value="KAF7556322.1"/>
    <property type="molecule type" value="Genomic_DNA"/>
</dbReference>
<dbReference type="Proteomes" id="UP000722485">
    <property type="component" value="Unassembled WGS sequence"/>
</dbReference>
<keyword evidence="5 12" id="KW-0812">Transmembrane</keyword>
<reference evidence="13" key="1">
    <citation type="submission" date="2020-03" db="EMBL/GenBank/DDBJ databases">
        <title>Draft Genome Sequence of Cylindrodendrum hubeiense.</title>
        <authorList>
            <person name="Buettner E."/>
            <person name="Kellner H."/>
        </authorList>
    </citation>
    <scope>NUCLEOTIDE SEQUENCE</scope>
    <source>
        <strain evidence="13">IHI 201604</strain>
    </source>
</reference>
<dbReference type="CDD" id="cd11061">
    <property type="entry name" value="CYP67-like"/>
    <property type="match status" value="1"/>
</dbReference>
<keyword evidence="9" id="KW-0408">Iron</keyword>
<name>A0A9P5HEQ2_9HYPO</name>
<dbReference type="SUPFAM" id="SSF48264">
    <property type="entry name" value="Cytochrome P450"/>
    <property type="match status" value="1"/>
</dbReference>
<feature type="transmembrane region" description="Helical" evidence="12">
    <location>
        <begin position="12"/>
        <end position="29"/>
    </location>
</feature>
<evidence type="ECO:0000256" key="3">
    <source>
        <dbReference type="ARBA" id="ARBA00010617"/>
    </source>
</evidence>
<evidence type="ECO:0000313" key="13">
    <source>
        <dbReference type="EMBL" id="KAF7556322.1"/>
    </source>
</evidence>
<dbReference type="InterPro" id="IPR021833">
    <property type="entry name" value="DUF3425"/>
</dbReference>
<dbReference type="Gene3D" id="1.10.630.10">
    <property type="entry name" value="Cytochrome P450"/>
    <property type="match status" value="2"/>
</dbReference>
<keyword evidence="10" id="KW-0503">Monooxygenase</keyword>
<evidence type="ECO:0000313" key="14">
    <source>
        <dbReference type="Proteomes" id="UP000722485"/>
    </source>
</evidence>
<keyword evidence="6" id="KW-0479">Metal-binding</keyword>
<comment type="subcellular location">
    <subcellularLocation>
        <location evidence="2">Membrane</location>
    </subcellularLocation>
</comment>
<feature type="transmembrane region" description="Helical" evidence="12">
    <location>
        <begin position="102"/>
        <end position="120"/>
    </location>
</feature>
<feature type="transmembrane region" description="Helical" evidence="12">
    <location>
        <begin position="67"/>
        <end position="90"/>
    </location>
</feature>
<dbReference type="InterPro" id="IPR036396">
    <property type="entry name" value="Cyt_P450_sf"/>
</dbReference>
<keyword evidence="14" id="KW-1185">Reference proteome</keyword>
<comment type="cofactor">
    <cofactor evidence="1">
        <name>heme</name>
        <dbReference type="ChEBI" id="CHEBI:30413"/>
    </cofactor>
</comment>
<dbReference type="GO" id="GO:0016705">
    <property type="term" value="F:oxidoreductase activity, acting on paired donors, with incorporation or reduction of molecular oxygen"/>
    <property type="evidence" value="ECO:0007669"/>
    <property type="project" value="InterPro"/>
</dbReference>
<evidence type="ECO:0000256" key="7">
    <source>
        <dbReference type="ARBA" id="ARBA00022989"/>
    </source>
</evidence>
<keyword evidence="11 12" id="KW-0472">Membrane</keyword>
<evidence type="ECO:0000256" key="10">
    <source>
        <dbReference type="ARBA" id="ARBA00023033"/>
    </source>
</evidence>
<evidence type="ECO:0000256" key="2">
    <source>
        <dbReference type="ARBA" id="ARBA00004370"/>
    </source>
</evidence>
<evidence type="ECO:0000256" key="12">
    <source>
        <dbReference type="SAM" id="Phobius"/>
    </source>
</evidence>
<dbReference type="InterPro" id="IPR050121">
    <property type="entry name" value="Cytochrome_P450_monoxygenase"/>
</dbReference>
<protein>
    <submittedName>
        <fullName evidence="13">Uncharacterized protein</fullName>
    </submittedName>
</protein>
<evidence type="ECO:0000256" key="8">
    <source>
        <dbReference type="ARBA" id="ARBA00023002"/>
    </source>
</evidence>
<keyword evidence="8" id="KW-0560">Oxidoreductase</keyword>
<sequence>MDVLIFNPDSPLTYTAAFLVGVFLHVTLFRVGEWDLWVPQLLLIFTTIYSLLIYGYIFHLPQGSESIWAAISITSKLSLMLIGGIYTSIGTYRILLHPLRRFPGPFLSSVSSVYPVWLIFRKLHMYEEVQQLHRTYGDIVRLGPSELSIANTSALRAIHSAQSPCLKGPWYNIFHPMISVQSERDIKEHSQRRKVWDKGFSSKALRNYEPRVAKYTDLLLSKIEASAGKPMDATLWLNFYGFDVMGDLAFGKSFNMLNGGVAHHYMKLMHTMTVFGTSLGRFPWAFLLTQYIPFVNMAYKKFIKWLKLRVKARIELEPELPDVFSVVLDPYKEKSQPSWQDEMHLIGDANLITVAGSQNKGPGHMALSKVKYLQAVIDEGMRLHPAVPSGVQRMTPPQGMQIDETFIPGNMIVQIPTYTVARDPRCFERPDEFIPERWTSQPELVKDSSAFAPFSMVVAKVMSDNETVTRESVAKSEKDSTLSAQRIRKRELDRRAQRTARVKTKNRIAYLESLVETFRDQDANGANTSLIKQLEGVSAERDGFKRFLQSLDDSIKSHLAGTSATVALNPPNRPRDQGITQHDEPVEEPLCAISQALLEPSSITAPVEAPIESNIPLLDFGSDMDYSIDGSINISATQAERLPELTANPVSRIEQLESSPEADESNLSLASRPVIEGQITNCQPVATPALSSACPCNSTRTRRLSDGTEVSFNIWRAANQILSKPAKRLDDNRECDSISDDIIVRAILHGWESVSKSHQLTPLWRKIRQLDELGFMGCGQVERLGILWIVHLLMPSQHNVKPPNSTPLPKWYKKTTSNHGRHVPGAEYLPWPNVRESFIHSHHRYCQNMFWNLFKEHMRIVWPFEFRDCYTQNVQQGRYQISNVFEETIRNARSWTMERDFFSYFPELRQEIPIFLDIVPPPPRMGAWEHGMESAGRSTEHLDAASFADIEDQFFGLPLYGPPRPTGWNINDYDRSIGYQISYDDLDAIEGSHSRGIL</sequence>
<proteinExistence type="inferred from homology"/>
<evidence type="ECO:0000256" key="5">
    <source>
        <dbReference type="ARBA" id="ARBA00022692"/>
    </source>
</evidence>
<dbReference type="AlphaFoldDB" id="A0A9P5HEQ2"/>
<feature type="transmembrane region" description="Helical" evidence="12">
    <location>
        <begin position="41"/>
        <end position="61"/>
    </location>
</feature>
<dbReference type="PANTHER" id="PTHR24305">
    <property type="entry name" value="CYTOCHROME P450"/>
    <property type="match status" value="1"/>
</dbReference>
<keyword evidence="7 12" id="KW-1133">Transmembrane helix</keyword>
<dbReference type="Pfam" id="PF00067">
    <property type="entry name" value="p450"/>
    <property type="match status" value="2"/>
</dbReference>
<evidence type="ECO:0000256" key="9">
    <source>
        <dbReference type="ARBA" id="ARBA00023004"/>
    </source>
</evidence>
<dbReference type="GO" id="GO:0005506">
    <property type="term" value="F:iron ion binding"/>
    <property type="evidence" value="ECO:0007669"/>
    <property type="project" value="InterPro"/>
</dbReference>
<dbReference type="InterPro" id="IPR001128">
    <property type="entry name" value="Cyt_P450"/>
</dbReference>
<dbReference type="GO" id="GO:0020037">
    <property type="term" value="F:heme binding"/>
    <property type="evidence" value="ECO:0007669"/>
    <property type="project" value="InterPro"/>
</dbReference>